<feature type="coiled-coil region" evidence="1">
    <location>
        <begin position="542"/>
        <end position="604"/>
    </location>
</feature>
<feature type="coiled-coil region" evidence="1">
    <location>
        <begin position="669"/>
        <end position="696"/>
    </location>
</feature>
<accession>A0A9P7NEV8</accession>
<protein>
    <submittedName>
        <fullName evidence="3">Uncharacterized protein</fullName>
    </submittedName>
</protein>
<dbReference type="PANTHER" id="PTHR23159">
    <property type="entry name" value="CENTROSOMAL PROTEIN 2"/>
    <property type="match status" value="1"/>
</dbReference>
<keyword evidence="4" id="KW-1185">Reference proteome</keyword>
<dbReference type="EMBL" id="SRPW01000426">
    <property type="protein sequence ID" value="KAG6014718.1"/>
    <property type="molecule type" value="Genomic_DNA"/>
</dbReference>
<evidence type="ECO:0000256" key="1">
    <source>
        <dbReference type="SAM" id="Coils"/>
    </source>
</evidence>
<evidence type="ECO:0000256" key="2">
    <source>
        <dbReference type="SAM" id="MobiDB-lite"/>
    </source>
</evidence>
<feature type="compositionally biased region" description="Basic residues" evidence="2">
    <location>
        <begin position="40"/>
        <end position="49"/>
    </location>
</feature>
<dbReference type="PANTHER" id="PTHR23159:SF31">
    <property type="entry name" value="CENTROSOME-ASSOCIATED PROTEIN CEP250 ISOFORM X1"/>
    <property type="match status" value="1"/>
</dbReference>
<organism evidence="3 4">
    <name type="scientific">Claviceps pusilla</name>
    <dbReference type="NCBI Taxonomy" id="123648"/>
    <lineage>
        <taxon>Eukaryota</taxon>
        <taxon>Fungi</taxon>
        <taxon>Dikarya</taxon>
        <taxon>Ascomycota</taxon>
        <taxon>Pezizomycotina</taxon>
        <taxon>Sordariomycetes</taxon>
        <taxon>Hypocreomycetidae</taxon>
        <taxon>Hypocreales</taxon>
        <taxon>Clavicipitaceae</taxon>
        <taxon>Claviceps</taxon>
    </lineage>
</organism>
<evidence type="ECO:0000313" key="3">
    <source>
        <dbReference type="EMBL" id="KAG6014718.1"/>
    </source>
</evidence>
<feature type="region of interest" description="Disordered" evidence="2">
    <location>
        <begin position="1"/>
        <end position="126"/>
    </location>
</feature>
<evidence type="ECO:0000313" key="4">
    <source>
        <dbReference type="Proteomes" id="UP000748025"/>
    </source>
</evidence>
<feature type="compositionally biased region" description="Low complexity" evidence="2">
    <location>
        <begin position="73"/>
        <end position="114"/>
    </location>
</feature>
<name>A0A9P7NEV8_9HYPO</name>
<reference evidence="3" key="1">
    <citation type="journal article" date="2020" name="bioRxiv">
        <title>Whole genome comparisons of ergot fungi reveals the divergence and evolution of species within the genus Claviceps are the result of varying mechanisms driving genome evolution and host range expansion.</title>
        <authorList>
            <person name="Wyka S.A."/>
            <person name="Mondo S.J."/>
            <person name="Liu M."/>
            <person name="Dettman J."/>
            <person name="Nalam V."/>
            <person name="Broders K.D."/>
        </authorList>
    </citation>
    <scope>NUCLEOTIDE SEQUENCE</scope>
    <source>
        <strain evidence="3">CCC 602</strain>
    </source>
</reference>
<gene>
    <name evidence="3" type="ORF">E4U43_006225</name>
</gene>
<dbReference type="AlphaFoldDB" id="A0A9P7NEV8"/>
<feature type="coiled-coil region" evidence="1">
    <location>
        <begin position="138"/>
        <end position="180"/>
    </location>
</feature>
<proteinExistence type="predicted"/>
<sequence length="784" mass="85312">MADLDVPIAIRRTRRSNGGGGVAKQDEPGESTSVLARVPKTPRRCRKGVRFSEPASLSSGLTPMVRRTYLDMPRQQQQPRRRASTPAAFRSSSSNSRSAAPAPAPAPRLASTSTMSTSHVLHQTRDGRVERRLRRTHLRNLLHKLDQEKRRKARAAQAQIEQLKAEIGQRDREIYELRNATVVIDTERIWELEEQVGRLRDELAQRPVSRRSGSRAWCDEEGMNRGDEHGMYGDGAGRDPFSAAGEDGYAGMTTMMMGGQDDDGDYDYDDDGGDDDDRFGDETMAHLVASTPTRMRSSFPTPPATSPLLTPTTPCSRRVCLPTTPSLRHTHAGVQVRLADPAKQQLEEEVSSLQREVGKLTATLDSYTNLGARLKQQLAEVAPAGAGLAGAGAGAGAGAEQGDRVLEGKIAALLQTTAESTGRVAQLSRAIAQLGFPGGDAGEMMAAMASGFRAARLELEYLTPGEVALPLTSHGAQVLDLLLVRLRALAAKSSEDDDAIDEYHELEQSLRKQLDARVSALDEVRGALGKAEEMLGAQTRRAQELEVANERLRGAVDSYVRDMAELEALVQRTEAEAGEKEAAAAGLEQQLADALRQTAALQQQVSAVQDSSTRHVVSLNRRHGRALALRDARVLELRAELDRVNASLRGAHESICALRVQKGGLQTQRDAEQRQRRRAERAVDAIKAELQRVLQLSQQFLSDSDSGSDSGGSHGGSDQQRQQPGHDTVQCAAAPSPPEQHRVQTEVDNGPSAHASEDKKRTRKRRFDSGLGFLEEDQVDLDVS</sequence>
<feature type="region of interest" description="Disordered" evidence="2">
    <location>
        <begin position="701"/>
        <end position="771"/>
    </location>
</feature>
<keyword evidence="1" id="KW-0175">Coiled coil</keyword>
<dbReference type="OrthoDB" id="3532430at2759"/>
<dbReference type="Proteomes" id="UP000748025">
    <property type="component" value="Unassembled WGS sequence"/>
</dbReference>
<comment type="caution">
    <text evidence="3">The sequence shown here is derived from an EMBL/GenBank/DDBJ whole genome shotgun (WGS) entry which is preliminary data.</text>
</comment>